<accession>A0A1H8LUD2</accession>
<evidence type="ECO:0000313" key="2">
    <source>
        <dbReference type="Proteomes" id="UP000199615"/>
    </source>
</evidence>
<evidence type="ECO:0008006" key="3">
    <source>
        <dbReference type="Google" id="ProtNLM"/>
    </source>
</evidence>
<keyword evidence="2" id="KW-1185">Reference proteome</keyword>
<organism evidence="1 2">
    <name type="scientific">Rhodopseudomonas pseudopalustris</name>
    <dbReference type="NCBI Taxonomy" id="1513892"/>
    <lineage>
        <taxon>Bacteria</taxon>
        <taxon>Pseudomonadati</taxon>
        <taxon>Pseudomonadota</taxon>
        <taxon>Alphaproteobacteria</taxon>
        <taxon>Hyphomicrobiales</taxon>
        <taxon>Nitrobacteraceae</taxon>
        <taxon>Rhodopseudomonas</taxon>
    </lineage>
</organism>
<protein>
    <recommendedName>
        <fullName evidence="3">DUF1488 domain-containing protein</fullName>
    </recommendedName>
</protein>
<gene>
    <name evidence="1" type="ORF">SAMN05444123_101227</name>
</gene>
<evidence type="ECO:0000313" key="1">
    <source>
        <dbReference type="EMBL" id="SEO08717.1"/>
    </source>
</evidence>
<name>A0A1H8LUD2_9BRAD</name>
<dbReference type="Proteomes" id="UP000199615">
    <property type="component" value="Unassembled WGS sequence"/>
</dbReference>
<dbReference type="EMBL" id="FODT01000001">
    <property type="protein sequence ID" value="SEO08717.1"/>
    <property type="molecule type" value="Genomic_DNA"/>
</dbReference>
<dbReference type="AlphaFoldDB" id="A0A1H8LUD2"/>
<proteinExistence type="predicted"/>
<reference evidence="2" key="1">
    <citation type="submission" date="2016-10" db="EMBL/GenBank/DDBJ databases">
        <authorList>
            <person name="Varghese N."/>
            <person name="Submissions S."/>
        </authorList>
    </citation>
    <scope>NUCLEOTIDE SEQUENCE [LARGE SCALE GENOMIC DNA]</scope>
    <source>
        <strain evidence="2">DSM 123</strain>
    </source>
</reference>
<sequence>MIEDYVWREDVEALAFRFGGRDGFCVVHRHAFRTLLRRLPSEKDCSEFFIGHRETFEAAACAKVLRAKITDFDNFHITSRDVLRQMRKSGLAPTCITC</sequence>